<keyword evidence="2" id="KW-1133">Transmembrane helix</keyword>
<evidence type="ECO:0000256" key="1">
    <source>
        <dbReference type="SAM" id="MobiDB-lite"/>
    </source>
</evidence>
<dbReference type="CDD" id="cd19051">
    <property type="entry name" value="LGIC_TM_cation"/>
    <property type="match status" value="1"/>
</dbReference>
<dbReference type="SUPFAM" id="SSF90112">
    <property type="entry name" value="Neurotransmitter-gated ion-channel transmembrane pore"/>
    <property type="match status" value="1"/>
</dbReference>
<evidence type="ECO:0000313" key="4">
    <source>
        <dbReference type="EMBL" id="KAG7161484.1"/>
    </source>
</evidence>
<feature type="domain" description="Neurotransmitter-gated ion-channel transmembrane" evidence="3">
    <location>
        <begin position="2"/>
        <end position="228"/>
    </location>
</feature>
<dbReference type="AlphaFoldDB" id="A0A8J5JY17"/>
<evidence type="ECO:0000259" key="3">
    <source>
        <dbReference type="Pfam" id="PF02932"/>
    </source>
</evidence>
<gene>
    <name evidence="4" type="primary">Chrna9-L2</name>
    <name evidence="4" type="ORF">Hamer_G022853</name>
</gene>
<feature type="non-terminal residue" evidence="4">
    <location>
        <position position="1"/>
    </location>
</feature>
<dbReference type="Proteomes" id="UP000747542">
    <property type="component" value="Unassembled WGS sequence"/>
</dbReference>
<keyword evidence="5" id="KW-1185">Reference proteome</keyword>
<dbReference type="Pfam" id="PF02932">
    <property type="entry name" value="Neur_chan_memb"/>
    <property type="match status" value="1"/>
</dbReference>
<dbReference type="GO" id="GO:0006811">
    <property type="term" value="P:monoatomic ion transport"/>
    <property type="evidence" value="ECO:0007669"/>
    <property type="project" value="InterPro"/>
</dbReference>
<reference evidence="4" key="1">
    <citation type="journal article" date="2021" name="Sci. Adv.">
        <title>The American lobster genome reveals insights on longevity, neural, and immune adaptations.</title>
        <authorList>
            <person name="Polinski J.M."/>
            <person name="Zimin A.V."/>
            <person name="Clark K.F."/>
            <person name="Kohn A.B."/>
            <person name="Sadowski N."/>
            <person name="Timp W."/>
            <person name="Ptitsyn A."/>
            <person name="Khanna P."/>
            <person name="Romanova D.Y."/>
            <person name="Williams P."/>
            <person name="Greenwood S.J."/>
            <person name="Moroz L.L."/>
            <person name="Walt D.R."/>
            <person name="Bodnar A.G."/>
        </authorList>
    </citation>
    <scope>NUCLEOTIDE SEQUENCE</scope>
    <source>
        <strain evidence="4">GMGI-L3</strain>
    </source>
</reference>
<feature type="transmembrane region" description="Helical" evidence="2">
    <location>
        <begin position="212"/>
        <end position="230"/>
    </location>
</feature>
<comment type="caution">
    <text evidence="4">The sequence shown here is derived from an EMBL/GenBank/DDBJ whole genome shotgun (WGS) entry which is preliminary data.</text>
</comment>
<dbReference type="EMBL" id="JAHLQT010029263">
    <property type="protein sequence ID" value="KAG7161484.1"/>
    <property type="molecule type" value="Genomic_DNA"/>
</dbReference>
<dbReference type="InterPro" id="IPR006029">
    <property type="entry name" value="Neurotrans-gated_channel_TM"/>
</dbReference>
<dbReference type="InterPro" id="IPR036719">
    <property type="entry name" value="Neuro-gated_channel_TM_sf"/>
</dbReference>
<keyword evidence="2" id="KW-0472">Membrane</keyword>
<feature type="compositionally biased region" description="Basic and acidic residues" evidence="1">
    <location>
        <begin position="342"/>
        <end position="352"/>
    </location>
</feature>
<evidence type="ECO:0000256" key="2">
    <source>
        <dbReference type="SAM" id="Phobius"/>
    </source>
</evidence>
<keyword evidence="2" id="KW-0812">Transmembrane</keyword>
<keyword evidence="4" id="KW-0675">Receptor</keyword>
<protein>
    <submittedName>
        <fullName evidence="4">Neuronal acetylcholine receptor subunit alpha-9-like 2</fullName>
    </submittedName>
</protein>
<sequence>MVFSLPAESGEKIGLGINSMLAMMVFLMAMTENLPPTENLPLAGVYYGACISMITMNIALSVTVLNLNVMGLRGYQVPDVLKIVTLFVAKVIVVRIPIIVRESWGLEDNVTVTVTPEQNINETINVDGSLVKVFTVQPQKPSEFPKKEPEKKHLDDDLDSLQLTDPFQRKAIAALESINRILTREETERNKVNKKSNLVEQWKFVSRVMDRTLFISFTIITFSFNVAILTSSPFRQSFAYCPLGENGECDDLTWQDITELTNHAASGTHFAQGDQEDSPWGGAHGAASSAHLAAEVAYDGFDDPLPQHDHGGGTYSTMPRKQAHGALASSAIIELHKVENQVEHKDQVEDHSSTLITRGHPN</sequence>
<dbReference type="Gene3D" id="1.20.58.390">
    <property type="entry name" value="Neurotransmitter-gated ion-channel transmembrane domain"/>
    <property type="match status" value="2"/>
</dbReference>
<name>A0A8J5JY17_HOMAM</name>
<dbReference type="GO" id="GO:0016020">
    <property type="term" value="C:membrane"/>
    <property type="evidence" value="ECO:0007669"/>
    <property type="project" value="InterPro"/>
</dbReference>
<evidence type="ECO:0000313" key="5">
    <source>
        <dbReference type="Proteomes" id="UP000747542"/>
    </source>
</evidence>
<organism evidence="4 5">
    <name type="scientific">Homarus americanus</name>
    <name type="common">American lobster</name>
    <dbReference type="NCBI Taxonomy" id="6706"/>
    <lineage>
        <taxon>Eukaryota</taxon>
        <taxon>Metazoa</taxon>
        <taxon>Ecdysozoa</taxon>
        <taxon>Arthropoda</taxon>
        <taxon>Crustacea</taxon>
        <taxon>Multicrustacea</taxon>
        <taxon>Malacostraca</taxon>
        <taxon>Eumalacostraca</taxon>
        <taxon>Eucarida</taxon>
        <taxon>Decapoda</taxon>
        <taxon>Pleocyemata</taxon>
        <taxon>Astacidea</taxon>
        <taxon>Nephropoidea</taxon>
        <taxon>Nephropidae</taxon>
        <taxon>Homarus</taxon>
    </lineage>
</organism>
<proteinExistence type="predicted"/>
<feature type="region of interest" description="Disordered" evidence="1">
    <location>
        <begin position="342"/>
        <end position="362"/>
    </location>
</feature>
<feature type="transmembrane region" description="Helical" evidence="2">
    <location>
        <begin position="12"/>
        <end position="30"/>
    </location>
</feature>
<accession>A0A8J5JY17</accession>
<dbReference type="InterPro" id="IPR038050">
    <property type="entry name" value="Neuro_actylchol_rec"/>
</dbReference>
<feature type="transmembrane region" description="Helical" evidence="2">
    <location>
        <begin position="45"/>
        <end position="68"/>
    </location>
</feature>